<gene>
    <name evidence="1" type="ORF">HMPREF0022_02698</name>
</gene>
<dbReference type="EMBL" id="ACYS02000141">
    <property type="protein sequence ID" value="EGJ67670.1"/>
    <property type="molecule type" value="Genomic_DNA"/>
</dbReference>
<name>A0A828SNI6_ACIBA</name>
<evidence type="ECO:0000313" key="2">
    <source>
        <dbReference type="Proteomes" id="UP000003204"/>
    </source>
</evidence>
<comment type="caution">
    <text evidence="1">The sequence shown here is derived from an EMBL/GenBank/DDBJ whole genome shotgun (WGS) entry which is preliminary data.</text>
</comment>
<evidence type="ECO:0000313" key="1">
    <source>
        <dbReference type="EMBL" id="EGJ67670.1"/>
    </source>
</evidence>
<organism evidence="1 2">
    <name type="scientific">Acinetobacter baumannii 6014059</name>
    <dbReference type="NCBI Taxonomy" id="525242"/>
    <lineage>
        <taxon>Bacteria</taxon>
        <taxon>Pseudomonadati</taxon>
        <taxon>Pseudomonadota</taxon>
        <taxon>Gammaproteobacteria</taxon>
        <taxon>Moraxellales</taxon>
        <taxon>Moraxellaceae</taxon>
        <taxon>Acinetobacter</taxon>
        <taxon>Acinetobacter calcoaceticus/baumannii complex</taxon>
    </lineage>
</organism>
<sequence length="53" mass="6207">MKGPKKLTQNEKDILLNEIRKMRDALWKKQNGIFKKNNLSIAIAMTRHDKEAV</sequence>
<dbReference type="Proteomes" id="UP000003204">
    <property type="component" value="Unassembled WGS sequence"/>
</dbReference>
<accession>A0A828SNI6</accession>
<dbReference type="RefSeq" id="WP_001989235.1">
    <property type="nucleotide sequence ID" value="NZ_GL891924.1"/>
</dbReference>
<protein>
    <submittedName>
        <fullName evidence="1">Uncharacterized protein</fullName>
    </submittedName>
</protein>
<proteinExistence type="predicted"/>
<dbReference type="AlphaFoldDB" id="A0A828SNI6"/>
<reference evidence="1 2" key="1">
    <citation type="submission" date="2011-04" db="EMBL/GenBank/DDBJ databases">
        <authorList>
            <person name="Weinstock G."/>
            <person name="Sodergren E."/>
            <person name="Clifton S."/>
            <person name="Fulton L."/>
            <person name="Fulton B."/>
            <person name="Courtney L."/>
            <person name="Fronick C."/>
            <person name="Harrison M."/>
            <person name="Strong C."/>
            <person name="Farmer C."/>
            <person name="Delahaunty K."/>
            <person name="Markovic C."/>
            <person name="Hall O."/>
            <person name="Minx P."/>
            <person name="Tomlinson C."/>
            <person name="Mitreva M."/>
            <person name="Hou S."/>
            <person name="Chen J."/>
            <person name="Wollam A."/>
            <person name="Pepin K.H."/>
            <person name="Johnson M."/>
            <person name="Bhonagiri V."/>
            <person name="Zhang X."/>
            <person name="Suruliraj S."/>
            <person name="Warren W."/>
            <person name="Chinwalla A."/>
            <person name="Mardis E.R."/>
            <person name="Wilson R.K."/>
        </authorList>
    </citation>
    <scope>NUCLEOTIDE SEQUENCE [LARGE SCALE GENOMIC DNA]</scope>
    <source>
        <strain evidence="1 2">6014059</strain>
    </source>
</reference>